<comment type="caution">
    <text evidence="2">The sequence shown here is derived from an EMBL/GenBank/DDBJ whole genome shotgun (WGS) entry which is preliminary data.</text>
</comment>
<protein>
    <submittedName>
        <fullName evidence="2">Uncharacterized protein</fullName>
    </submittedName>
</protein>
<accession>A0A0J1BEB6</accession>
<dbReference type="EMBL" id="LECT01000025">
    <property type="protein sequence ID" value="KLU04922.1"/>
    <property type="molecule type" value="Genomic_DNA"/>
</dbReference>
<reference evidence="2" key="1">
    <citation type="submission" date="2015-05" db="EMBL/GenBank/DDBJ databases">
        <title>Permanent draft genome of Rhodopirellula islandicus K833.</title>
        <authorList>
            <person name="Kizina J."/>
            <person name="Richter M."/>
            <person name="Glockner F.O."/>
            <person name="Harder J."/>
        </authorList>
    </citation>
    <scope>NUCLEOTIDE SEQUENCE [LARGE SCALE GENOMIC DNA]</scope>
    <source>
        <strain evidence="2">K833</strain>
    </source>
</reference>
<sequence length="49" mass="5401">MNTVGSSWPDRDGFHQKYHSSGGVEEKSEVGSDPISGFEDEIVHKPPRS</sequence>
<keyword evidence="3" id="KW-1185">Reference proteome</keyword>
<dbReference type="STRING" id="595434.RISK_003190"/>
<evidence type="ECO:0000256" key="1">
    <source>
        <dbReference type="SAM" id="MobiDB-lite"/>
    </source>
</evidence>
<name>A0A0J1BEB6_RHOIS</name>
<evidence type="ECO:0000313" key="2">
    <source>
        <dbReference type="EMBL" id="KLU04922.1"/>
    </source>
</evidence>
<proteinExistence type="predicted"/>
<feature type="region of interest" description="Disordered" evidence="1">
    <location>
        <begin position="1"/>
        <end position="49"/>
    </location>
</feature>
<organism evidence="2 3">
    <name type="scientific">Rhodopirellula islandica</name>
    <dbReference type="NCBI Taxonomy" id="595434"/>
    <lineage>
        <taxon>Bacteria</taxon>
        <taxon>Pseudomonadati</taxon>
        <taxon>Planctomycetota</taxon>
        <taxon>Planctomycetia</taxon>
        <taxon>Pirellulales</taxon>
        <taxon>Pirellulaceae</taxon>
        <taxon>Rhodopirellula</taxon>
    </lineage>
</organism>
<evidence type="ECO:0000313" key="3">
    <source>
        <dbReference type="Proteomes" id="UP000036367"/>
    </source>
</evidence>
<gene>
    <name evidence="2" type="ORF">RISK_003190</name>
</gene>
<dbReference type="Proteomes" id="UP000036367">
    <property type="component" value="Unassembled WGS sequence"/>
</dbReference>
<dbReference type="AlphaFoldDB" id="A0A0J1BEB6"/>